<protein>
    <submittedName>
        <fullName evidence="1">Uncharacterized protein</fullName>
    </submittedName>
</protein>
<name>A0A1T4SJZ2_9FIRM</name>
<dbReference type="AlphaFoldDB" id="A0A1T4SJZ2"/>
<proteinExistence type="predicted"/>
<sequence length="55" mass="6271">MDNNTNVLEFSLAKKVKKILNKGPEETFIFFDHGVIIIKLKGLLNGTQKELIKKN</sequence>
<dbReference type="EMBL" id="FUXM01000063">
    <property type="protein sequence ID" value="SKA28610.1"/>
    <property type="molecule type" value="Genomic_DNA"/>
</dbReference>
<evidence type="ECO:0000313" key="2">
    <source>
        <dbReference type="Proteomes" id="UP000189933"/>
    </source>
</evidence>
<dbReference type="Proteomes" id="UP000189933">
    <property type="component" value="Unassembled WGS sequence"/>
</dbReference>
<reference evidence="2" key="1">
    <citation type="submission" date="2017-02" db="EMBL/GenBank/DDBJ databases">
        <authorList>
            <person name="Varghese N."/>
            <person name="Submissions S."/>
        </authorList>
    </citation>
    <scope>NUCLEOTIDE SEQUENCE [LARGE SCALE GENOMIC DNA]</scope>
    <source>
        <strain evidence="2">DSM 16521</strain>
    </source>
</reference>
<keyword evidence="2" id="KW-1185">Reference proteome</keyword>
<dbReference type="RefSeq" id="WP_159071831.1">
    <property type="nucleotide sequence ID" value="NZ_FUXM01000063.1"/>
</dbReference>
<gene>
    <name evidence="1" type="ORF">SAMN02745885_02733</name>
</gene>
<accession>A0A1T4SJZ2</accession>
<organism evidence="1 2">
    <name type="scientific">Carboxydocella sporoproducens DSM 16521</name>
    <dbReference type="NCBI Taxonomy" id="1121270"/>
    <lineage>
        <taxon>Bacteria</taxon>
        <taxon>Bacillati</taxon>
        <taxon>Bacillota</taxon>
        <taxon>Clostridia</taxon>
        <taxon>Eubacteriales</taxon>
        <taxon>Clostridiales Family XVI. Incertae Sedis</taxon>
        <taxon>Carboxydocella</taxon>
    </lineage>
</organism>
<evidence type="ECO:0000313" key="1">
    <source>
        <dbReference type="EMBL" id="SKA28610.1"/>
    </source>
</evidence>